<feature type="compositionally biased region" description="Low complexity" evidence="1">
    <location>
        <begin position="629"/>
        <end position="640"/>
    </location>
</feature>
<feature type="compositionally biased region" description="Polar residues" evidence="1">
    <location>
        <begin position="1354"/>
        <end position="1363"/>
    </location>
</feature>
<evidence type="ECO:0000313" key="2">
    <source>
        <dbReference type="EMBL" id="EUD65543.1"/>
    </source>
</evidence>
<feature type="compositionally biased region" description="Low complexity" evidence="1">
    <location>
        <begin position="816"/>
        <end position="835"/>
    </location>
</feature>
<dbReference type="OrthoDB" id="372841at2759"/>
<feature type="region of interest" description="Disordered" evidence="1">
    <location>
        <begin position="1266"/>
        <end position="1297"/>
    </location>
</feature>
<feature type="region of interest" description="Disordered" evidence="1">
    <location>
        <begin position="629"/>
        <end position="648"/>
    </location>
</feature>
<reference evidence="2 3" key="1">
    <citation type="submission" date="2013-02" db="EMBL/GenBank/DDBJ databases">
        <title>The Genome Sequence of Plasmodium inui San Antonio 1.</title>
        <authorList>
            <consortium name="The Broad Institute Genome Sequencing Platform"/>
            <consortium name="The Broad Institute Genome Sequencing Center for Infectious Disease"/>
            <person name="Neafsey D."/>
            <person name="Cheeseman I."/>
            <person name="Volkman S."/>
            <person name="Adams J."/>
            <person name="Walker B."/>
            <person name="Young S.K."/>
            <person name="Zeng Q."/>
            <person name="Gargeya S."/>
            <person name="Fitzgerald M."/>
            <person name="Haas B."/>
            <person name="Abouelleil A."/>
            <person name="Alvarado L."/>
            <person name="Arachchi H.M."/>
            <person name="Berlin A.M."/>
            <person name="Chapman S.B."/>
            <person name="Dewar J."/>
            <person name="Goldberg J."/>
            <person name="Griggs A."/>
            <person name="Gujja S."/>
            <person name="Hansen M."/>
            <person name="Howarth C."/>
            <person name="Imamovic A."/>
            <person name="Larimer J."/>
            <person name="McCowan C."/>
            <person name="Murphy C."/>
            <person name="Neiman D."/>
            <person name="Pearson M."/>
            <person name="Priest M."/>
            <person name="Roberts A."/>
            <person name="Saif S."/>
            <person name="Shea T."/>
            <person name="Sisk P."/>
            <person name="Sykes S."/>
            <person name="Wortman J."/>
            <person name="Nusbaum C."/>
            <person name="Birren B."/>
        </authorList>
    </citation>
    <scope>NUCLEOTIDE SEQUENCE [LARGE SCALE GENOMIC DNA]</scope>
    <source>
        <strain evidence="2 3">San Antonio 1</strain>
    </source>
</reference>
<dbReference type="VEuPathDB" id="PlasmoDB:C922_04049"/>
<feature type="compositionally biased region" description="Basic and acidic residues" evidence="1">
    <location>
        <begin position="1596"/>
        <end position="1607"/>
    </location>
</feature>
<feature type="compositionally biased region" description="Polar residues" evidence="1">
    <location>
        <begin position="174"/>
        <end position="195"/>
    </location>
</feature>
<dbReference type="EMBL" id="KI965478">
    <property type="protein sequence ID" value="EUD65543.1"/>
    <property type="molecule type" value="Genomic_DNA"/>
</dbReference>
<feature type="region of interest" description="Disordered" evidence="1">
    <location>
        <begin position="1443"/>
        <end position="1509"/>
    </location>
</feature>
<feature type="compositionally biased region" description="Low complexity" evidence="1">
    <location>
        <begin position="1275"/>
        <end position="1284"/>
    </location>
</feature>
<dbReference type="Proteomes" id="UP000030640">
    <property type="component" value="Unassembled WGS sequence"/>
</dbReference>
<organism evidence="2 3">
    <name type="scientific">Plasmodium inui San Antonio 1</name>
    <dbReference type="NCBI Taxonomy" id="1237626"/>
    <lineage>
        <taxon>Eukaryota</taxon>
        <taxon>Sar</taxon>
        <taxon>Alveolata</taxon>
        <taxon>Apicomplexa</taxon>
        <taxon>Aconoidasida</taxon>
        <taxon>Haemosporida</taxon>
        <taxon>Plasmodiidae</taxon>
        <taxon>Plasmodium</taxon>
        <taxon>Plasmodium (Plasmodium)</taxon>
    </lineage>
</organism>
<feature type="compositionally biased region" description="Low complexity" evidence="1">
    <location>
        <begin position="1615"/>
        <end position="1633"/>
    </location>
</feature>
<feature type="compositionally biased region" description="Polar residues" evidence="1">
    <location>
        <begin position="1634"/>
        <end position="1664"/>
    </location>
</feature>
<accession>W7A2I6</accession>
<feature type="region of interest" description="Disordered" evidence="1">
    <location>
        <begin position="1086"/>
        <end position="1118"/>
    </location>
</feature>
<feature type="compositionally biased region" description="Polar residues" evidence="1">
    <location>
        <begin position="1"/>
        <end position="13"/>
    </location>
</feature>
<sequence length="1899" mass="204895">MFLLRSSSNSSRKQPIEVDGNGKGPTSVKGEIEQAEDGQVKNLYNENPLSKIESYMDYAEQQTQVYPISRTTTPHQINIGSMESVHEEEGIFNPIAKSSTLLSHDEDELAKHINENDDENEEGILTRQTRSVNSNKYPLNGEQKDEAEINLNSGVTESGVNEKWPNFPIGKALQSMSSPQDGIINVGNNVSEGNGDSQGGEQFAPNFEKEPAQGRPMEVQADEAEEDDELRTSPLKQNDRVEGVSARSYAEEPRLQNGTSPAYDEGKPNDGEPNPCEESRNAYEGRNQMCKDEESKERFEESLINDSCVYSKEEVKSQNSIFKEEHERENNLDDKFNDEMQFNSEMQLKNENSERNSNEHFKNSLIKDILMQKESSNEPPSPIDQNKTLALINNLFSIKGEEGVNTQFDKLFAEESRHVVSNGYDTAPIVNTSTGGALPCGSVAVGGAIPAPVHGGDVSAAVPAPVGVGKSACLSHRETLVNHCVESSAVGSNNAGSNLVGSNLLGSTSFGNLASGGIHGGYAMASKEALSKSESIRKSKIICLSYLRILKRLTSIWSETNKSFEYHFVNILNNVEMNNLDLYLCCFSNIKISAAKSLFLDSIAECIDELEIIRKLKGVQGKEESSLYDKSTSFSSSSSSGNKNGKNEMLKQIIDEVESNLSKEIVDEMQDLSLRNPYFSSTYHGNSAVTNVISTVSPHVADGESSVLSLYGSAHKKGDGNHKVCSDSSGNVDLKKGKDFLTCGGGALVGGSLVGATPGAVGCGGLVGTTFAGEGSFPSYACSSHGNHFACPSALPVNCANGHMYSSCMGSGTTGNSTQSGNSGHNGHSNQSNNSKVNPLSSNYSANMIGLAGNNPLSYSNSFGAASNSCKKKCSYTDENILNKLNVSIDYNSYNDYSNNYIQEAEKVVEKYKNLSKLNSKESENMYSTCSQSTLHDVGNANVNAYLHFKSFMSEYANMHKGGGAERDKLKDVDLTPSDLNFLRYFYAHLCGSGGWEDKARNDVYGHEKDAKDTKSFYDNKLKLDSSVNNDMNKFLQDYKFSDEDNFDERESYTKYGRRGNKGGILNGYDNNGTFSSNSFQSLMRKRKLRDQSAAHHHHNHHSMQKRSGGGSGANVNRLANANGGMVSGITDLNGNSGSEVNANGAGMGGYDLSYLLCNSNVLKKLKFNLLEDKKDGSVSGVGDVSGIGDVSGVGDSGPRVNLPGRSGCLLGVLDFLKKDSSDYSVDENSGPHMNTRRSFANKNNFMSGVKNYKDILNMSQENFGKKGANGGVAGRATRGTTAAESSSPYKNGKDRDRERDVDMLHHHHHYPLHHPSLPHHHINPSTLYDFIMNTNSGSSGSLDISLYHPPSLLMNSPNGNNRNENKLHERGSGNQRNGSGNNNNGKMNMKGAYNMSASATSTATLSGLQKKGSYDFSADYNSKISANDSELSLSNNGNSSELLLGSGKMEGGISSGADGLSTSVTPGGAPGGVSPYKHSNKNENGKTIGMNNISNGGSKNIKSVKSSSTVTPVASTNYGIGKLKYEMPAGVNPNDDKVKGVYFSKSPRGVGKWNAYFQIANNKRLFTSFSVSKYGYNEARKLSILKRTEWEKEYRHHTDMKNADVKKGKKKSSGHQQQEHPQAQPQGRPQQQHGVNSSLVRNNAKSVSKGNNNHSINSNSDESISYGKENKLNEESSLMYSNDDEEVCLISDKLAGDISSEPNDLSDLNDVSNLDNLPDVSSLPDLPDSHILTGGGGKKVNKLNLSSGNNGSKGAGSGCVSTAGVTAGDCIKGDDNINCFNECTKNDNDSLNSVDLLGSSLNGGAEGDSNNNADGRSSSRKSALNGSGKLPFNSLGDSYGRGAENNNKKKQSVNSSRVLSNSIGFPNKYIRNLQFPAIDSQTVSNFLESVTDDQKISS</sequence>
<feature type="compositionally biased region" description="Basic residues" evidence="1">
    <location>
        <begin position="1086"/>
        <end position="1105"/>
    </location>
</feature>
<feature type="region of interest" description="Disordered" evidence="1">
    <location>
        <begin position="174"/>
        <end position="289"/>
    </location>
</feature>
<feature type="region of interest" description="Disordered" evidence="1">
    <location>
        <begin position="1803"/>
        <end position="1858"/>
    </location>
</feature>
<dbReference type="GeneID" id="20039323"/>
<protein>
    <submittedName>
        <fullName evidence="2">Uncharacterized protein</fullName>
    </submittedName>
</protein>
<feature type="compositionally biased region" description="Polar residues" evidence="1">
    <location>
        <begin position="1809"/>
        <end position="1826"/>
    </location>
</feature>
<feature type="compositionally biased region" description="Low complexity" evidence="1">
    <location>
        <begin position="1495"/>
        <end position="1509"/>
    </location>
</feature>
<feature type="region of interest" description="Disordered" evidence="1">
    <location>
        <begin position="816"/>
        <end position="838"/>
    </location>
</feature>
<keyword evidence="3" id="KW-1185">Reference proteome</keyword>
<feature type="compositionally biased region" description="Acidic residues" evidence="1">
    <location>
        <begin position="220"/>
        <end position="229"/>
    </location>
</feature>
<proteinExistence type="predicted"/>
<feature type="region of interest" description="Disordered" evidence="1">
    <location>
        <begin position="1"/>
        <end position="38"/>
    </location>
</feature>
<feature type="region of interest" description="Disordered" evidence="1">
    <location>
        <begin position="1596"/>
        <end position="1667"/>
    </location>
</feature>
<dbReference type="RefSeq" id="XP_008817856.1">
    <property type="nucleotide sequence ID" value="XM_008819634.1"/>
</dbReference>
<gene>
    <name evidence="2" type="ORF">C922_04049</name>
</gene>
<feature type="region of interest" description="Disordered" evidence="1">
    <location>
        <begin position="1354"/>
        <end position="1392"/>
    </location>
</feature>
<name>W7A2I6_9APIC</name>
<evidence type="ECO:0000313" key="3">
    <source>
        <dbReference type="Proteomes" id="UP000030640"/>
    </source>
</evidence>
<feature type="compositionally biased region" description="Low complexity" evidence="1">
    <location>
        <begin position="1373"/>
        <end position="1392"/>
    </location>
</feature>
<evidence type="ECO:0000256" key="1">
    <source>
        <dbReference type="SAM" id="MobiDB-lite"/>
    </source>
</evidence>
<feature type="compositionally biased region" description="Basic and acidic residues" evidence="1">
    <location>
        <begin position="277"/>
        <end position="289"/>
    </location>
</feature>
<dbReference type="Gene3D" id="1.20.5.2050">
    <property type="match status" value="1"/>
</dbReference>